<feature type="domain" description="Response regulatory" evidence="3">
    <location>
        <begin position="3"/>
        <end position="121"/>
    </location>
</feature>
<sequence>MPLILILDDRATNRAIFTRLAGLIADDVIVESFANPIDALEWLESNAVDLVITDYSMPEMDGAEFTRRFRGLRTRVAAPVLVVTAYDDRGFRQAAMEAGATDFLQSPVDHFEFVARARNLLALPPAAVAPRPVASPGIDDLPALVAATDRDGRCLFVNARMAGHLGRPAAELVGQDMARLLSAERAALSRAKDRAVIETGQRVAAFWEVAEDRSFLLTTKAPLRGTDGTVVGVLSTSLELDPASELPGLRGAGD</sequence>
<dbReference type="InterPro" id="IPR050595">
    <property type="entry name" value="Bact_response_regulator"/>
</dbReference>
<organism evidence="5 6">
    <name type="scientific">Muricoccus vinaceus</name>
    <dbReference type="NCBI Taxonomy" id="424704"/>
    <lineage>
        <taxon>Bacteria</taxon>
        <taxon>Pseudomonadati</taxon>
        <taxon>Pseudomonadota</taxon>
        <taxon>Alphaproteobacteria</taxon>
        <taxon>Acetobacterales</taxon>
        <taxon>Roseomonadaceae</taxon>
        <taxon>Muricoccus</taxon>
    </lineage>
</organism>
<evidence type="ECO:0000259" key="4">
    <source>
        <dbReference type="PROSITE" id="PS50112"/>
    </source>
</evidence>
<dbReference type="SUPFAM" id="SSF52172">
    <property type="entry name" value="CheY-like"/>
    <property type="match status" value="1"/>
</dbReference>
<dbReference type="PROSITE" id="PS50110">
    <property type="entry name" value="RESPONSE_REGULATORY"/>
    <property type="match status" value="1"/>
</dbReference>
<comment type="caution">
    <text evidence="5">The sequence shown here is derived from an EMBL/GenBank/DDBJ whole genome shotgun (WGS) entry which is preliminary data.</text>
</comment>
<dbReference type="SMART" id="SM00448">
    <property type="entry name" value="REC"/>
    <property type="match status" value="1"/>
</dbReference>
<accession>A0ABV6IQH5</accession>
<dbReference type="Gene3D" id="3.40.50.2300">
    <property type="match status" value="1"/>
</dbReference>
<dbReference type="RefSeq" id="WP_377050009.1">
    <property type="nucleotide sequence ID" value="NZ_JBHLVZ010000019.1"/>
</dbReference>
<protein>
    <submittedName>
        <fullName evidence="5">Response regulator</fullName>
    </submittedName>
</protein>
<dbReference type="InterPro" id="IPR011006">
    <property type="entry name" value="CheY-like_superfamily"/>
</dbReference>
<feature type="modified residue" description="4-aspartylphosphate" evidence="2">
    <location>
        <position position="54"/>
    </location>
</feature>
<dbReference type="InterPro" id="IPR013656">
    <property type="entry name" value="PAS_4"/>
</dbReference>
<evidence type="ECO:0000313" key="6">
    <source>
        <dbReference type="Proteomes" id="UP001589789"/>
    </source>
</evidence>
<evidence type="ECO:0000256" key="1">
    <source>
        <dbReference type="ARBA" id="ARBA00022553"/>
    </source>
</evidence>
<feature type="domain" description="PAS" evidence="4">
    <location>
        <begin position="138"/>
        <end position="200"/>
    </location>
</feature>
<dbReference type="Gene3D" id="3.30.450.20">
    <property type="entry name" value="PAS domain"/>
    <property type="match status" value="1"/>
</dbReference>
<evidence type="ECO:0000259" key="3">
    <source>
        <dbReference type="PROSITE" id="PS50110"/>
    </source>
</evidence>
<reference evidence="5 6" key="1">
    <citation type="submission" date="2024-09" db="EMBL/GenBank/DDBJ databases">
        <authorList>
            <person name="Sun Q."/>
            <person name="Mori K."/>
        </authorList>
    </citation>
    <scope>NUCLEOTIDE SEQUENCE [LARGE SCALE GENOMIC DNA]</scope>
    <source>
        <strain evidence="5 6">CCM 7468</strain>
    </source>
</reference>
<dbReference type="InterPro" id="IPR000014">
    <property type="entry name" value="PAS"/>
</dbReference>
<dbReference type="CDD" id="cd00130">
    <property type="entry name" value="PAS"/>
    <property type="match status" value="1"/>
</dbReference>
<name>A0ABV6IQH5_9PROT</name>
<gene>
    <name evidence="5" type="ORF">ACFFIC_09935</name>
</gene>
<dbReference type="PANTHER" id="PTHR44591">
    <property type="entry name" value="STRESS RESPONSE REGULATOR PROTEIN 1"/>
    <property type="match status" value="1"/>
</dbReference>
<dbReference type="PANTHER" id="PTHR44591:SF3">
    <property type="entry name" value="RESPONSE REGULATORY DOMAIN-CONTAINING PROTEIN"/>
    <property type="match status" value="1"/>
</dbReference>
<evidence type="ECO:0000256" key="2">
    <source>
        <dbReference type="PROSITE-ProRule" id="PRU00169"/>
    </source>
</evidence>
<evidence type="ECO:0000313" key="5">
    <source>
        <dbReference type="EMBL" id="MFC0385865.1"/>
    </source>
</evidence>
<dbReference type="PROSITE" id="PS50112">
    <property type="entry name" value="PAS"/>
    <property type="match status" value="1"/>
</dbReference>
<proteinExistence type="predicted"/>
<keyword evidence="6" id="KW-1185">Reference proteome</keyword>
<dbReference type="Pfam" id="PF08448">
    <property type="entry name" value="PAS_4"/>
    <property type="match status" value="1"/>
</dbReference>
<dbReference type="Pfam" id="PF00072">
    <property type="entry name" value="Response_reg"/>
    <property type="match status" value="1"/>
</dbReference>
<dbReference type="EMBL" id="JBHLVZ010000019">
    <property type="protein sequence ID" value="MFC0385865.1"/>
    <property type="molecule type" value="Genomic_DNA"/>
</dbReference>
<dbReference type="InterPro" id="IPR001789">
    <property type="entry name" value="Sig_transdc_resp-reg_receiver"/>
</dbReference>
<dbReference type="SUPFAM" id="SSF55785">
    <property type="entry name" value="PYP-like sensor domain (PAS domain)"/>
    <property type="match status" value="1"/>
</dbReference>
<keyword evidence="1 2" id="KW-0597">Phosphoprotein</keyword>
<dbReference type="SMART" id="SM00091">
    <property type="entry name" value="PAS"/>
    <property type="match status" value="1"/>
</dbReference>
<dbReference type="InterPro" id="IPR035965">
    <property type="entry name" value="PAS-like_dom_sf"/>
</dbReference>
<dbReference type="Proteomes" id="UP001589789">
    <property type="component" value="Unassembled WGS sequence"/>
</dbReference>